<dbReference type="Gene3D" id="3.30.460.10">
    <property type="entry name" value="Beta Polymerase, domain 2"/>
    <property type="match status" value="1"/>
</dbReference>
<dbReference type="NCBIfam" id="TIGR00090">
    <property type="entry name" value="rsfS_iojap_ybeB"/>
    <property type="match status" value="1"/>
</dbReference>
<dbReference type="Pfam" id="PF02410">
    <property type="entry name" value="RsfS"/>
    <property type="match status" value="1"/>
</dbReference>
<proteinExistence type="inferred from homology"/>
<comment type="function">
    <text evidence="2">Functions as a ribosomal silencing factor. Interacts with ribosomal protein uL14 (rplN), blocking formation of intersubunit bridge B8. Prevents association of the 30S and 50S ribosomal subunits and the formation of functional ribosomes, thus repressing translation.</text>
</comment>
<sequence length="118" mass="13193">MSLSPQAITNIAVQAAKDKKASNITVLDIRELTVIADYFIICSGFSSTQVQAVVENIQEKLKEAGMPALRREGFREAKWVLLDYGDVIVHVFQEAERQFYNLERLWGDAPVVGVPVNI</sequence>
<keyword evidence="2" id="KW-0810">Translation regulation</keyword>
<keyword evidence="2" id="KW-0963">Cytoplasm</keyword>
<comment type="subunit">
    <text evidence="2">Interacts with ribosomal protein uL14 (rplN).</text>
</comment>
<comment type="similarity">
    <text evidence="1 2">Belongs to the Iojap/RsfS family.</text>
</comment>
<evidence type="ECO:0000256" key="2">
    <source>
        <dbReference type="HAMAP-Rule" id="MF_01477"/>
    </source>
</evidence>
<comment type="caution">
    <text evidence="3">The sequence shown here is derived from an EMBL/GenBank/DDBJ whole genome shotgun (WGS) entry which is preliminary data.</text>
</comment>
<keyword evidence="4" id="KW-1185">Reference proteome</keyword>
<organism evidence="3 4">
    <name type="scientific">Pelotomaculum propionicicum</name>
    <dbReference type="NCBI Taxonomy" id="258475"/>
    <lineage>
        <taxon>Bacteria</taxon>
        <taxon>Bacillati</taxon>
        <taxon>Bacillota</taxon>
        <taxon>Clostridia</taxon>
        <taxon>Eubacteriales</taxon>
        <taxon>Desulfotomaculaceae</taxon>
        <taxon>Pelotomaculum</taxon>
    </lineage>
</organism>
<dbReference type="InterPro" id="IPR043519">
    <property type="entry name" value="NT_sf"/>
</dbReference>
<dbReference type="AlphaFoldDB" id="A0A4Y7RVL1"/>
<name>A0A4Y7RVL1_9FIRM</name>
<dbReference type="HAMAP" id="MF_01477">
    <property type="entry name" value="Iojap_RsfS"/>
    <property type="match status" value="1"/>
</dbReference>
<evidence type="ECO:0000313" key="3">
    <source>
        <dbReference type="EMBL" id="TEB12769.1"/>
    </source>
</evidence>
<evidence type="ECO:0000313" key="4">
    <source>
        <dbReference type="Proteomes" id="UP000297597"/>
    </source>
</evidence>
<keyword evidence="2" id="KW-0678">Repressor</keyword>
<dbReference type="InterPro" id="IPR004394">
    <property type="entry name" value="Iojap/RsfS/C7orf30"/>
</dbReference>
<gene>
    <name evidence="2 3" type="primary">rsfS</name>
    <name evidence="3" type="ORF">Pmgp_00744</name>
</gene>
<dbReference type="RefSeq" id="WP_134212624.1">
    <property type="nucleotide sequence ID" value="NZ_QFFZ01000005.1"/>
</dbReference>
<dbReference type="GO" id="GO:0090071">
    <property type="term" value="P:negative regulation of ribosome biogenesis"/>
    <property type="evidence" value="ECO:0007669"/>
    <property type="project" value="UniProtKB-UniRule"/>
</dbReference>
<dbReference type="EMBL" id="QFFZ01000005">
    <property type="protein sequence ID" value="TEB12769.1"/>
    <property type="molecule type" value="Genomic_DNA"/>
</dbReference>
<reference evidence="3 4" key="1">
    <citation type="journal article" date="2018" name="Environ. Microbiol.">
        <title>Novel energy conservation strategies and behaviour of Pelotomaculum schinkii driving syntrophic propionate catabolism.</title>
        <authorList>
            <person name="Hidalgo-Ahumada C.A.P."/>
            <person name="Nobu M.K."/>
            <person name="Narihiro T."/>
            <person name="Tamaki H."/>
            <person name="Liu W.T."/>
            <person name="Kamagata Y."/>
            <person name="Stams A.J.M."/>
            <person name="Imachi H."/>
            <person name="Sousa D.Z."/>
        </authorList>
    </citation>
    <scope>NUCLEOTIDE SEQUENCE [LARGE SCALE GENOMIC DNA]</scope>
    <source>
        <strain evidence="3 4">MGP</strain>
    </source>
</reference>
<dbReference type="PANTHER" id="PTHR21043">
    <property type="entry name" value="IOJAP SUPERFAMILY ORTHOLOG"/>
    <property type="match status" value="1"/>
</dbReference>
<protein>
    <recommendedName>
        <fullName evidence="2">Ribosomal silencing factor RsfS</fullName>
    </recommendedName>
</protein>
<dbReference type="Proteomes" id="UP000297597">
    <property type="component" value="Unassembled WGS sequence"/>
</dbReference>
<dbReference type="GO" id="GO:0043023">
    <property type="term" value="F:ribosomal large subunit binding"/>
    <property type="evidence" value="ECO:0007669"/>
    <property type="project" value="TreeGrafter"/>
</dbReference>
<dbReference type="SUPFAM" id="SSF81301">
    <property type="entry name" value="Nucleotidyltransferase"/>
    <property type="match status" value="1"/>
</dbReference>
<accession>A0A4Y7RVL1</accession>
<dbReference type="PANTHER" id="PTHR21043:SF0">
    <property type="entry name" value="MITOCHONDRIAL ASSEMBLY OF RIBOSOMAL LARGE SUBUNIT PROTEIN 1"/>
    <property type="match status" value="1"/>
</dbReference>
<comment type="subcellular location">
    <subcellularLocation>
        <location evidence="2">Cytoplasm</location>
    </subcellularLocation>
</comment>
<dbReference type="OrthoDB" id="9793681at2"/>
<dbReference type="GO" id="GO:0042256">
    <property type="term" value="P:cytosolic ribosome assembly"/>
    <property type="evidence" value="ECO:0007669"/>
    <property type="project" value="UniProtKB-UniRule"/>
</dbReference>
<evidence type="ECO:0000256" key="1">
    <source>
        <dbReference type="ARBA" id="ARBA00010574"/>
    </source>
</evidence>
<dbReference type="GO" id="GO:0005737">
    <property type="term" value="C:cytoplasm"/>
    <property type="evidence" value="ECO:0007669"/>
    <property type="project" value="UniProtKB-SubCell"/>
</dbReference>
<dbReference type="GO" id="GO:0017148">
    <property type="term" value="P:negative regulation of translation"/>
    <property type="evidence" value="ECO:0007669"/>
    <property type="project" value="UniProtKB-UniRule"/>
</dbReference>